<dbReference type="AlphaFoldDB" id="A0A2N6NB57"/>
<evidence type="ECO:0000256" key="1">
    <source>
        <dbReference type="SAM" id="MobiDB-lite"/>
    </source>
</evidence>
<evidence type="ECO:0000313" key="3">
    <source>
        <dbReference type="Proteomes" id="UP000235728"/>
    </source>
</evidence>
<name>A0A2N6NB57_BEABA</name>
<organism evidence="2 3">
    <name type="scientific">Beauveria bassiana</name>
    <name type="common">White muscardine disease fungus</name>
    <name type="synonym">Tritirachium shiotae</name>
    <dbReference type="NCBI Taxonomy" id="176275"/>
    <lineage>
        <taxon>Eukaryota</taxon>
        <taxon>Fungi</taxon>
        <taxon>Dikarya</taxon>
        <taxon>Ascomycota</taxon>
        <taxon>Pezizomycotina</taxon>
        <taxon>Sordariomycetes</taxon>
        <taxon>Hypocreomycetidae</taxon>
        <taxon>Hypocreales</taxon>
        <taxon>Cordycipitaceae</taxon>
        <taxon>Beauveria</taxon>
    </lineage>
</organism>
<protein>
    <submittedName>
        <fullName evidence="2">Uncharacterized protein</fullName>
    </submittedName>
</protein>
<comment type="caution">
    <text evidence="2">The sequence shown here is derived from an EMBL/GenBank/DDBJ whole genome shotgun (WGS) entry which is preliminary data.</text>
</comment>
<accession>A0A2N6NB57</accession>
<gene>
    <name evidence="2" type="ORF">BM221_009340</name>
</gene>
<feature type="region of interest" description="Disordered" evidence="1">
    <location>
        <begin position="39"/>
        <end position="78"/>
    </location>
</feature>
<reference evidence="2 3" key="1">
    <citation type="journal article" date="2016" name="Appl. Microbiol. Biotechnol.">
        <title>Characterization of T-DNA insertion mutants with decreased virulence in the entomopathogenic fungus Beauveria bassiana JEF-007.</title>
        <authorList>
            <person name="Kim S."/>
            <person name="Lee S.J."/>
            <person name="Nai Y.S."/>
            <person name="Yu J.S."/>
            <person name="Lee M.R."/>
            <person name="Yang Y.T."/>
            <person name="Kim J.S."/>
        </authorList>
    </citation>
    <scope>NUCLEOTIDE SEQUENCE [LARGE SCALE GENOMIC DNA]</scope>
    <source>
        <strain evidence="2 3">JEF-007</strain>
    </source>
</reference>
<proteinExistence type="predicted"/>
<dbReference type="Proteomes" id="UP000235728">
    <property type="component" value="Unassembled WGS sequence"/>
</dbReference>
<evidence type="ECO:0000313" key="2">
    <source>
        <dbReference type="EMBL" id="PMB64502.1"/>
    </source>
</evidence>
<sequence length="78" mass="8743">MVPITKNPAAGLSVLRLRFNPSVQPFFLYRKGNFSMAPSVDPNKTAGGKENEFLDDISAEGGFRQPSTFDDTREERDY</sequence>
<dbReference type="EMBL" id="MRVG01000012">
    <property type="protein sequence ID" value="PMB64502.1"/>
    <property type="molecule type" value="Genomic_DNA"/>
</dbReference>